<feature type="compositionally biased region" description="Low complexity" evidence="7">
    <location>
        <begin position="548"/>
        <end position="565"/>
    </location>
</feature>
<dbReference type="Proteomes" id="UP000729402">
    <property type="component" value="Unassembled WGS sequence"/>
</dbReference>
<keyword evidence="5" id="KW-0472">Membrane</keyword>
<dbReference type="GO" id="GO:0045010">
    <property type="term" value="P:actin nucleation"/>
    <property type="evidence" value="ECO:0007669"/>
    <property type="project" value="InterPro"/>
</dbReference>
<dbReference type="PANTHER" id="PTHR23213">
    <property type="entry name" value="FORMIN-RELATED"/>
    <property type="match status" value="1"/>
</dbReference>
<keyword evidence="4" id="KW-1133">Transmembrane helix</keyword>
<evidence type="ECO:0000259" key="9">
    <source>
        <dbReference type="PROSITE" id="PS51444"/>
    </source>
</evidence>
<proteinExistence type="inferred from homology"/>
<dbReference type="AlphaFoldDB" id="A0A8J5RWR6"/>
<feature type="compositionally biased region" description="Basic and acidic residues" evidence="7">
    <location>
        <begin position="733"/>
        <end position="744"/>
    </location>
</feature>
<feature type="region of interest" description="Disordered" evidence="7">
    <location>
        <begin position="545"/>
        <end position="565"/>
    </location>
</feature>
<dbReference type="PROSITE" id="PS51444">
    <property type="entry name" value="FH2"/>
    <property type="match status" value="1"/>
</dbReference>
<evidence type="ECO:0000256" key="3">
    <source>
        <dbReference type="ARBA" id="ARBA00022729"/>
    </source>
</evidence>
<evidence type="ECO:0000256" key="6">
    <source>
        <dbReference type="RuleBase" id="RU361260"/>
    </source>
</evidence>
<feature type="compositionally biased region" description="Polar residues" evidence="7">
    <location>
        <begin position="711"/>
        <end position="728"/>
    </location>
</feature>
<keyword evidence="11" id="KW-1185">Reference proteome</keyword>
<keyword evidence="2" id="KW-0812">Transmembrane</keyword>
<feature type="region of interest" description="Disordered" evidence="7">
    <location>
        <begin position="711"/>
        <end position="744"/>
    </location>
</feature>
<dbReference type="PANTHER" id="PTHR23213:SF235">
    <property type="entry name" value="FORMIN-LIKE PROTEIN 10"/>
    <property type="match status" value="1"/>
</dbReference>
<feature type="signal peptide" evidence="8">
    <location>
        <begin position="1"/>
        <end position="23"/>
    </location>
</feature>
<gene>
    <name evidence="10" type="ORF">GUJ93_ZPchr0002g23156</name>
</gene>
<evidence type="ECO:0000256" key="5">
    <source>
        <dbReference type="ARBA" id="ARBA00023136"/>
    </source>
</evidence>
<accession>A0A8J5RWR6</accession>
<keyword evidence="3 8" id="KW-0732">Signal</keyword>
<evidence type="ECO:0000256" key="1">
    <source>
        <dbReference type="ARBA" id="ARBA00004167"/>
    </source>
</evidence>
<dbReference type="SMART" id="SM00498">
    <property type="entry name" value="FH2"/>
    <property type="match status" value="1"/>
</dbReference>
<feature type="compositionally biased region" description="Low complexity" evidence="7">
    <location>
        <begin position="265"/>
        <end position="288"/>
    </location>
</feature>
<evidence type="ECO:0000256" key="7">
    <source>
        <dbReference type="SAM" id="MobiDB-lite"/>
    </source>
</evidence>
<sequence>MGSAGFLLLLVAASALVVEPSRGGRGGEEENLRQFLDGQRRHRLSSAPPSSSLVVSGDLVDRIWSVCLQYIVGPEATLGFGRLLAWDELSSHSTEDEVKTMLFMEIIALLPPEKSSMTRDFWRSSFHGPAFAPSMPSGGEVQLPLSVTDAPPLTPSNPLNMESPNPHHHSKPAQKHWGVPPLVSSSEKHHDYMETVLIAVLPTAVFSFLAAFLVFYCCGCNKNKVSVGEQRDDHPLLHLQLSNLPGSSSDVCVPASQLNKDTHGLSPAEPSRSEESSASELAIESSESGVNAPRTKLRPLYWDKVLANPDQSMAWHDIKFGSFHVNEEIIEELFGYGAGNRNNGKDKEIAIADPSPQHVSLLDVKKSCNLAVVFKAMNVRAEDIHDALIEGNELPRLLLETMLRMKPTDDEEQKLRLYNGDCSQLGLAEQVMKALIDIPFAFKRIRSLLFMSSLQEDALSLRESFLQLEAACGELKHRLFLKLLEAVLKTGNRLNDGTFRGGANAFKLDTLLKLSDVKGADGKTTLLHFVVQEIIRSEGVREARLAMESGRSSPPPSASDDSSNESLLEDGNYYSNLGLKIVGLSSEMDSVKRVAALDSVALSTSVAGLRVELLEAKEFLNSDMAALEEGSGFQLLLQSFIGHAETETNFLLKEDARLRSLVKRTIRYFHGNDEKDDGFRLFVIVRDFLVMLDKACKEVGISQKKAIKKYQSNGNCNPSSEPNPQQHQFPAVLDHHLDSSDSND</sequence>
<evidence type="ECO:0000256" key="8">
    <source>
        <dbReference type="SAM" id="SignalP"/>
    </source>
</evidence>
<feature type="region of interest" description="Disordered" evidence="7">
    <location>
        <begin position="252"/>
        <end position="290"/>
    </location>
</feature>
<organism evidence="10 11">
    <name type="scientific">Zizania palustris</name>
    <name type="common">Northern wild rice</name>
    <dbReference type="NCBI Taxonomy" id="103762"/>
    <lineage>
        <taxon>Eukaryota</taxon>
        <taxon>Viridiplantae</taxon>
        <taxon>Streptophyta</taxon>
        <taxon>Embryophyta</taxon>
        <taxon>Tracheophyta</taxon>
        <taxon>Spermatophyta</taxon>
        <taxon>Magnoliopsida</taxon>
        <taxon>Liliopsida</taxon>
        <taxon>Poales</taxon>
        <taxon>Poaceae</taxon>
        <taxon>BOP clade</taxon>
        <taxon>Oryzoideae</taxon>
        <taxon>Oryzeae</taxon>
        <taxon>Zizaniinae</taxon>
        <taxon>Zizania</taxon>
    </lineage>
</organism>
<dbReference type="OrthoDB" id="1668162at2759"/>
<protein>
    <recommendedName>
        <fullName evidence="6">Formin-like protein</fullName>
    </recommendedName>
</protein>
<reference evidence="10" key="1">
    <citation type="journal article" date="2021" name="bioRxiv">
        <title>Whole Genome Assembly and Annotation of Northern Wild Rice, Zizania palustris L., Supports a Whole Genome Duplication in the Zizania Genus.</title>
        <authorList>
            <person name="Haas M."/>
            <person name="Kono T."/>
            <person name="Macchietto M."/>
            <person name="Millas R."/>
            <person name="McGilp L."/>
            <person name="Shao M."/>
            <person name="Duquette J."/>
            <person name="Hirsch C.N."/>
            <person name="Kimball J."/>
        </authorList>
    </citation>
    <scope>NUCLEOTIDE SEQUENCE</scope>
    <source>
        <tissue evidence="10">Fresh leaf tissue</tissue>
    </source>
</reference>
<evidence type="ECO:0000256" key="4">
    <source>
        <dbReference type="ARBA" id="ARBA00022989"/>
    </source>
</evidence>
<dbReference type="InterPro" id="IPR027643">
    <property type="entry name" value="Formin-like_plant"/>
</dbReference>
<feature type="chain" id="PRO_5035296187" description="Formin-like protein" evidence="8">
    <location>
        <begin position="24"/>
        <end position="744"/>
    </location>
</feature>
<evidence type="ECO:0000313" key="10">
    <source>
        <dbReference type="EMBL" id="KAG8058167.1"/>
    </source>
</evidence>
<feature type="domain" description="FH2" evidence="9">
    <location>
        <begin position="287"/>
        <end position="718"/>
    </location>
</feature>
<reference evidence="10" key="2">
    <citation type="submission" date="2021-02" db="EMBL/GenBank/DDBJ databases">
        <authorList>
            <person name="Kimball J.A."/>
            <person name="Haas M.W."/>
            <person name="Macchietto M."/>
            <person name="Kono T."/>
            <person name="Duquette J."/>
            <person name="Shao M."/>
        </authorList>
    </citation>
    <scope>NUCLEOTIDE SEQUENCE</scope>
    <source>
        <tissue evidence="10">Fresh leaf tissue</tissue>
    </source>
</reference>
<dbReference type="EMBL" id="JAAALK010000287">
    <property type="protein sequence ID" value="KAG8058167.1"/>
    <property type="molecule type" value="Genomic_DNA"/>
</dbReference>
<feature type="region of interest" description="Disordered" evidence="7">
    <location>
        <begin position="152"/>
        <end position="177"/>
    </location>
</feature>
<evidence type="ECO:0000256" key="2">
    <source>
        <dbReference type="ARBA" id="ARBA00022692"/>
    </source>
</evidence>
<dbReference type="InterPro" id="IPR015425">
    <property type="entry name" value="FH2_Formin"/>
</dbReference>
<comment type="caution">
    <text evidence="10">The sequence shown here is derived from an EMBL/GenBank/DDBJ whole genome shotgun (WGS) entry which is preliminary data.</text>
</comment>
<name>A0A8J5RWR6_ZIZPA</name>
<comment type="subcellular location">
    <subcellularLocation>
        <location evidence="1">Membrane</location>
        <topology evidence="1">Single-pass membrane protein</topology>
    </subcellularLocation>
</comment>
<dbReference type="GO" id="GO:0051015">
    <property type="term" value="F:actin filament binding"/>
    <property type="evidence" value="ECO:0007669"/>
    <property type="project" value="InterPro"/>
</dbReference>
<comment type="similarity">
    <text evidence="6">Belongs to the formin-like family.</text>
</comment>
<dbReference type="Pfam" id="PF02181">
    <property type="entry name" value="FH2"/>
    <property type="match status" value="1"/>
</dbReference>
<evidence type="ECO:0000313" key="11">
    <source>
        <dbReference type="Proteomes" id="UP000729402"/>
    </source>
</evidence>
<dbReference type="GO" id="GO:0016020">
    <property type="term" value="C:membrane"/>
    <property type="evidence" value="ECO:0007669"/>
    <property type="project" value="UniProtKB-SubCell"/>
</dbReference>